<sequence>MNAVHMYTNLQPFGFKTEAHTGVAIVCTVMIVISLPYPLLERHYNELNIFIKMFACLLPSLGMGFLCILIGQFEGAGLGVQFSSYFKPASPDDILSIHLLCSMFIFDSIVFLILTHYISAVWPGKYGIPKPWYFPFLCLCRRKLTFEVLLDNPKPNELTRDVKETTRLLSLPNTDGRNEELQTNQQININNTEFIPSDPFPEKNEPLLEHNDDGDDTLERLSAPSSDMHEYFESEPIGLQVGIAIDHLCKVYSNKQSTVVAVSGLTMNIYEGQITVLLGHNGAGKTTTLSILTGLYPPTSGTAYIYGHDIRNNIEGIHGNLGFCSQHDVLYDTLTVEEHLYLSAHLRGCDNSTVEQQVERTLRKIYLRDKKSEYTKTLSGGMKRRLSIGMALIGDSKVLILDEPTSGLDPDARRQVWDILQAERQQKTILVTTHYMDEADHLGDRIAIMAGGELKCCGSPLFLKAKYGAGYLLSIVKQSSCPSDYVLKQVKHHIPNAFTRSDYGEEIRILLPLESIDKFGNLFEDLESNKISLGISSFGVSVTTMEEVFFQVSKQTNIVSCCSRETRERRCKTTEQSRCTPETKVGHKQLRNQGFLFYRQQFCALMIKRYIFTKRNLIFVLSQIIVPIAFTLIALFIFHHLLNKNNSLDPRLDLLLKPYGKDLLLTLSNEAEGWEKRQNTDKFIQSYMRQFDNKQVTPIEFNTSTGSYETICPGLTTKNSPPQIYVSNQPLPETKEERAKQIDEIEGLMRVVVAGFPLASNILFAASYLASCFGFFPVYETVTKAKHLQFVSGVKLASIGLIMVGLLSHPMIHQQAVGVCLMYFWIAISPSFCLSHGIFQLFINYQFRQVCDSPLVQFLCLVDQVNACCLKTCDPFCAYWTNNELSYELGGVGAHLTALSIHGFLYFSLVLISDSSIGRNLKICLIVLYRRFRYRHHNPELLLLNQYHDDLSFDDSNLPAEDVDVRQHRHLVESLPYARLKEQTSLALCRVSKTYGSINPRCKQNKKPAVDRLSLAILPSECFGLLGAQQSLGYCPQFDALLPYLTGYETLQLFARLRGIQEALLNTEIDQLLSDLKLTDLAHVLVSRYSGGNRRKLSVAIALVGETPLICLDEPTSGVDPISRRHIWNLLLKYRRQGRTLVLSSHSMEECEALCSRVSIVVNGRMKCLGTCQHLKSRFGHGYSLNIQVMISMVNHHLSSLNAEPTVPSTSSSRVPHQLSLINAVNNVDSFIKREFPDARLVDRHQGVLQYHLPTDGRNQMRLSHIFHLMESNKTRLGLLNYSINQTTLEQIFIDLIKLQEEPVNQ</sequence>
<feature type="domain" description="ABC transporter" evidence="5">
    <location>
        <begin position="958"/>
        <end position="1188"/>
    </location>
</feature>
<evidence type="ECO:0000256" key="1">
    <source>
        <dbReference type="ARBA" id="ARBA00022741"/>
    </source>
</evidence>
<feature type="transmembrane region" description="Helical" evidence="4">
    <location>
        <begin position="788"/>
        <end position="808"/>
    </location>
</feature>
<protein>
    <submittedName>
        <fullName evidence="6">ATP-binding cassette, subfamily A (ABC1), member 3</fullName>
    </submittedName>
</protein>
<feature type="domain" description="ABC transporter" evidence="5">
    <location>
        <begin position="243"/>
        <end position="476"/>
    </location>
</feature>
<feature type="transmembrane region" description="Helical" evidence="4">
    <location>
        <begin position="21"/>
        <end position="37"/>
    </location>
</feature>
<keyword evidence="1" id="KW-0547">Nucleotide-binding</keyword>
<evidence type="ECO:0000313" key="7">
    <source>
        <dbReference type="Proteomes" id="UP000290809"/>
    </source>
</evidence>
<dbReference type="InterPro" id="IPR026082">
    <property type="entry name" value="ABCA"/>
</dbReference>
<dbReference type="Pfam" id="PF00005">
    <property type="entry name" value="ABC_tran"/>
    <property type="match status" value="2"/>
</dbReference>
<dbReference type="CDD" id="cd03263">
    <property type="entry name" value="ABC_subfamily_A"/>
    <property type="match status" value="2"/>
</dbReference>
<dbReference type="GO" id="GO:0140359">
    <property type="term" value="F:ABC-type transporter activity"/>
    <property type="evidence" value="ECO:0007669"/>
    <property type="project" value="InterPro"/>
</dbReference>
<gene>
    <name evidence="6" type="ORF">DC041_0005326</name>
</gene>
<dbReference type="InterPro" id="IPR017871">
    <property type="entry name" value="ABC_transporter-like_CS"/>
</dbReference>
<dbReference type="PANTHER" id="PTHR19229:SF250">
    <property type="entry name" value="ABC TRANSPORTER DOMAIN-CONTAINING PROTEIN-RELATED"/>
    <property type="match status" value="1"/>
</dbReference>
<dbReference type="Proteomes" id="UP000290809">
    <property type="component" value="Unassembled WGS sequence"/>
</dbReference>
<evidence type="ECO:0000256" key="2">
    <source>
        <dbReference type="ARBA" id="ARBA00022840"/>
    </source>
</evidence>
<dbReference type="STRING" id="6184.A0A430QLG5"/>
<keyword evidence="4" id="KW-0472">Membrane</keyword>
<proteinExistence type="predicted"/>
<feature type="transmembrane region" description="Helical" evidence="4">
    <location>
        <begin position="94"/>
        <end position="118"/>
    </location>
</feature>
<keyword evidence="2 6" id="KW-0067">ATP-binding</keyword>
<dbReference type="InterPro" id="IPR003439">
    <property type="entry name" value="ABC_transporter-like_ATP-bd"/>
</dbReference>
<keyword evidence="4" id="KW-1133">Transmembrane helix</keyword>
<feature type="transmembrane region" description="Helical" evidence="4">
    <location>
        <begin position="748"/>
        <end position="776"/>
    </location>
</feature>
<comment type="caution">
    <text evidence="6">The sequence shown here is derived from an EMBL/GenBank/DDBJ whole genome shotgun (WGS) entry which is preliminary data.</text>
</comment>
<organism evidence="6 7">
    <name type="scientific">Schistosoma bovis</name>
    <name type="common">Blood fluke</name>
    <dbReference type="NCBI Taxonomy" id="6184"/>
    <lineage>
        <taxon>Eukaryota</taxon>
        <taxon>Metazoa</taxon>
        <taxon>Spiralia</taxon>
        <taxon>Lophotrochozoa</taxon>
        <taxon>Platyhelminthes</taxon>
        <taxon>Trematoda</taxon>
        <taxon>Digenea</taxon>
        <taxon>Strigeidida</taxon>
        <taxon>Schistosomatoidea</taxon>
        <taxon>Schistosomatidae</taxon>
        <taxon>Schistosoma</taxon>
    </lineage>
</organism>
<feature type="transmembrane region" description="Helical" evidence="4">
    <location>
        <begin position="49"/>
        <end position="73"/>
    </location>
</feature>
<evidence type="ECO:0000313" key="6">
    <source>
        <dbReference type="EMBL" id="RTG88537.1"/>
    </source>
</evidence>
<dbReference type="Pfam" id="PF23321">
    <property type="entry name" value="R1_ABCA1"/>
    <property type="match status" value="1"/>
</dbReference>
<dbReference type="InterPro" id="IPR003593">
    <property type="entry name" value="AAA+_ATPase"/>
</dbReference>
<dbReference type="SMART" id="SM00382">
    <property type="entry name" value="AAA"/>
    <property type="match status" value="1"/>
</dbReference>
<evidence type="ECO:0000256" key="4">
    <source>
        <dbReference type="SAM" id="Phobius"/>
    </source>
</evidence>
<keyword evidence="7" id="KW-1185">Reference proteome</keyword>
<accession>A0A430QLG5</accession>
<dbReference type="FunFam" id="3.40.50.300:FF:000933">
    <property type="entry name" value="ABC transporter A family member 7"/>
    <property type="match status" value="1"/>
</dbReference>
<dbReference type="PROSITE" id="PS50893">
    <property type="entry name" value="ABC_TRANSPORTER_2"/>
    <property type="match status" value="2"/>
</dbReference>
<dbReference type="InterPro" id="IPR027417">
    <property type="entry name" value="P-loop_NTPase"/>
</dbReference>
<dbReference type="GO" id="GO:0005319">
    <property type="term" value="F:lipid transporter activity"/>
    <property type="evidence" value="ECO:0007669"/>
    <property type="project" value="TreeGrafter"/>
</dbReference>
<dbReference type="PANTHER" id="PTHR19229">
    <property type="entry name" value="ATP-BINDING CASSETTE TRANSPORTER SUBFAMILY A ABCA"/>
    <property type="match status" value="1"/>
</dbReference>
<feature type="transmembrane region" description="Helical" evidence="4">
    <location>
        <begin position="892"/>
        <end position="912"/>
    </location>
</feature>
<evidence type="ECO:0000259" key="5">
    <source>
        <dbReference type="PROSITE" id="PS50893"/>
    </source>
</evidence>
<dbReference type="EMBL" id="QMKO01001570">
    <property type="protein sequence ID" value="RTG88537.1"/>
    <property type="molecule type" value="Genomic_DNA"/>
</dbReference>
<name>A0A430QLG5_SCHBO</name>
<dbReference type="SUPFAM" id="SSF52540">
    <property type="entry name" value="P-loop containing nucleoside triphosphate hydrolases"/>
    <property type="match status" value="2"/>
</dbReference>
<dbReference type="GO" id="GO:0016887">
    <property type="term" value="F:ATP hydrolysis activity"/>
    <property type="evidence" value="ECO:0007669"/>
    <property type="project" value="InterPro"/>
</dbReference>
<dbReference type="InterPro" id="IPR056264">
    <property type="entry name" value="R2_ABCA1-4-like"/>
</dbReference>
<keyword evidence="4" id="KW-0812">Transmembrane</keyword>
<dbReference type="GO" id="GO:0016020">
    <property type="term" value="C:membrane"/>
    <property type="evidence" value="ECO:0007669"/>
    <property type="project" value="InterPro"/>
</dbReference>
<feature type="region of interest" description="Disordered" evidence="3">
    <location>
        <begin position="194"/>
        <end position="218"/>
    </location>
</feature>
<dbReference type="GO" id="GO:0005524">
    <property type="term" value="F:ATP binding"/>
    <property type="evidence" value="ECO:0007669"/>
    <property type="project" value="UniProtKB-KW"/>
</dbReference>
<dbReference type="Gene3D" id="3.40.50.300">
    <property type="entry name" value="P-loop containing nucleotide triphosphate hydrolases"/>
    <property type="match status" value="2"/>
</dbReference>
<feature type="transmembrane region" description="Helical" evidence="4">
    <location>
        <begin position="617"/>
        <end position="638"/>
    </location>
</feature>
<dbReference type="PROSITE" id="PS00211">
    <property type="entry name" value="ABC_TRANSPORTER_1"/>
    <property type="match status" value="2"/>
</dbReference>
<evidence type="ECO:0000256" key="3">
    <source>
        <dbReference type="SAM" id="MobiDB-lite"/>
    </source>
</evidence>
<feature type="transmembrane region" description="Helical" evidence="4">
    <location>
        <begin position="820"/>
        <end position="843"/>
    </location>
</feature>
<feature type="compositionally biased region" description="Basic and acidic residues" evidence="3">
    <location>
        <begin position="200"/>
        <end position="211"/>
    </location>
</feature>
<reference evidence="6 7" key="1">
    <citation type="journal article" date="2019" name="PLoS Pathog.">
        <title>Genome sequence of the bovine parasite Schistosoma bovis Tanzania.</title>
        <authorList>
            <person name="Oey H."/>
            <person name="Zakrzewski M."/>
            <person name="Gobert G."/>
            <person name="Gravermann K."/>
            <person name="Stoye J."/>
            <person name="Jones M."/>
            <person name="Mcmanus D."/>
            <person name="Krause L."/>
        </authorList>
    </citation>
    <scope>NUCLEOTIDE SEQUENCE [LARGE SCALE GENOMIC DNA]</scope>
    <source>
        <strain evidence="6 7">TAN1997</strain>
    </source>
</reference>